<feature type="transmembrane region" description="Helical" evidence="6">
    <location>
        <begin position="53"/>
        <end position="72"/>
    </location>
</feature>
<reference evidence="8" key="1">
    <citation type="journal article" date="2023" name="Mol. Phylogenet. Evol.">
        <title>Genome-scale phylogeny and comparative genomics of the fungal order Sordariales.</title>
        <authorList>
            <person name="Hensen N."/>
            <person name="Bonometti L."/>
            <person name="Westerberg I."/>
            <person name="Brannstrom I.O."/>
            <person name="Guillou S."/>
            <person name="Cros-Aarteil S."/>
            <person name="Calhoun S."/>
            <person name="Haridas S."/>
            <person name="Kuo A."/>
            <person name="Mondo S."/>
            <person name="Pangilinan J."/>
            <person name="Riley R."/>
            <person name="LaButti K."/>
            <person name="Andreopoulos B."/>
            <person name="Lipzen A."/>
            <person name="Chen C."/>
            <person name="Yan M."/>
            <person name="Daum C."/>
            <person name="Ng V."/>
            <person name="Clum A."/>
            <person name="Steindorff A."/>
            <person name="Ohm R.A."/>
            <person name="Martin F."/>
            <person name="Silar P."/>
            <person name="Natvig D.O."/>
            <person name="Lalanne C."/>
            <person name="Gautier V."/>
            <person name="Ament-Velasquez S.L."/>
            <person name="Kruys A."/>
            <person name="Hutchinson M.I."/>
            <person name="Powell A.J."/>
            <person name="Barry K."/>
            <person name="Miller A.N."/>
            <person name="Grigoriev I.V."/>
            <person name="Debuchy R."/>
            <person name="Gladieux P."/>
            <person name="Hiltunen Thoren M."/>
            <person name="Johannesson H."/>
        </authorList>
    </citation>
    <scope>NUCLEOTIDE SEQUENCE</scope>
    <source>
        <strain evidence="8">FGSC 1904</strain>
    </source>
</reference>
<feature type="transmembrane region" description="Helical" evidence="6">
    <location>
        <begin position="287"/>
        <end position="304"/>
    </location>
</feature>
<sequence length="597" mass="64034">MADTAREAGSPPSTASEHEQHPEKGTVQSSQFAASDASSSRDEPKPHLHAKTFLAVFAICVIYFVQIYNVVGCGAQTNTIAITLGKGSTADGVWLSSSIAIGTAVLSPIFSQSADYWGRRWFLVISTLIGAVGSIIVARATSMNMAIAGFAITSISYGAQPLLHAVSSEVLPRRYRSWGQAADLVANGFGGVTALLCAGAFSRTSNVPSEGFRTFWYLGTGLFLLATILCFVFYNPPQTERERSFSFSEKLGKLDWVGYFLLTSGIVLFCIGLSWSENPYPWSDAHVSATFGVGMALIIALAVYETFFKKDGMFHHGLFKNRNFPIALVCLFCEGLAFFGANNYFAFQVGLLYESDALLVTTRYSITMIVSIFSAAAAGLYCAHYKRVRWITVASFIIFVIFFACMSTSGLGTNDAVWGYPVLLGTALGMSLVVLVTVAQLSTPPELIAIASGLVIGIRSLGGSVGLAIYNALFNGAMGHLGDNIAKAVIPLGLPPQSVGPLIGALADHHEEMIPKIEGITPQIIGAGVTALKETFASGFRRVWIAAACFVAVAAIAAVVLKEEDREFNMRIDRPIEKEEELYSDVERAPQQASQAS</sequence>
<evidence type="ECO:0000256" key="3">
    <source>
        <dbReference type="ARBA" id="ARBA00022989"/>
    </source>
</evidence>
<dbReference type="PANTHER" id="PTHR23501">
    <property type="entry name" value="MAJOR FACILITATOR SUPERFAMILY"/>
    <property type="match status" value="1"/>
</dbReference>
<evidence type="ECO:0000256" key="1">
    <source>
        <dbReference type="ARBA" id="ARBA00004141"/>
    </source>
</evidence>
<keyword evidence="3 6" id="KW-1133">Transmembrane helix</keyword>
<dbReference type="SUPFAM" id="SSF103473">
    <property type="entry name" value="MFS general substrate transporter"/>
    <property type="match status" value="1"/>
</dbReference>
<reference evidence="8" key="2">
    <citation type="submission" date="2023-07" db="EMBL/GenBank/DDBJ databases">
        <authorList>
            <consortium name="Lawrence Berkeley National Laboratory"/>
            <person name="Haridas S."/>
            <person name="Hensen N."/>
            <person name="Bonometti L."/>
            <person name="Westerberg I."/>
            <person name="Brannstrom I.O."/>
            <person name="Guillou S."/>
            <person name="Cros-Aarteil S."/>
            <person name="Calhoun S."/>
            <person name="Kuo A."/>
            <person name="Mondo S."/>
            <person name="Pangilinan J."/>
            <person name="Riley R."/>
            <person name="LaButti K."/>
            <person name="Andreopoulos B."/>
            <person name="Lipzen A."/>
            <person name="Chen C."/>
            <person name="Yanf M."/>
            <person name="Daum C."/>
            <person name="Ng V."/>
            <person name="Clum A."/>
            <person name="Steindorff A."/>
            <person name="Ohm R."/>
            <person name="Martin F."/>
            <person name="Silar P."/>
            <person name="Natvig D."/>
            <person name="Lalanne C."/>
            <person name="Gautier V."/>
            <person name="Ament-velasquez S.L."/>
            <person name="Kruys A."/>
            <person name="Hutchinson M.I."/>
            <person name="Powell A.J."/>
            <person name="Barry K."/>
            <person name="Miller A.N."/>
            <person name="Grigoriev I.V."/>
            <person name="Debuchy R."/>
            <person name="Gladieux P."/>
            <person name="Thoren M.H."/>
            <person name="Johannesson H."/>
        </authorList>
    </citation>
    <scope>NUCLEOTIDE SEQUENCE</scope>
    <source>
        <strain evidence="8">FGSC 1904</strain>
    </source>
</reference>
<evidence type="ECO:0000313" key="9">
    <source>
        <dbReference type="Proteomes" id="UP001281003"/>
    </source>
</evidence>
<keyword evidence="4 6" id="KW-0472">Membrane</keyword>
<keyword evidence="9" id="KW-1185">Reference proteome</keyword>
<feature type="transmembrane region" description="Helical" evidence="6">
    <location>
        <begin position="417"/>
        <end position="438"/>
    </location>
</feature>
<evidence type="ECO:0000259" key="7">
    <source>
        <dbReference type="PROSITE" id="PS50850"/>
    </source>
</evidence>
<dbReference type="InterPro" id="IPR011701">
    <property type="entry name" value="MFS"/>
</dbReference>
<feature type="transmembrane region" description="Helical" evidence="6">
    <location>
        <begin position="256"/>
        <end position="275"/>
    </location>
</feature>
<feature type="compositionally biased region" description="Low complexity" evidence="5">
    <location>
        <begin position="28"/>
        <end position="38"/>
    </location>
</feature>
<dbReference type="InterPro" id="IPR036259">
    <property type="entry name" value="MFS_trans_sf"/>
</dbReference>
<feature type="transmembrane region" description="Helical" evidence="6">
    <location>
        <begin position="324"/>
        <end position="344"/>
    </location>
</feature>
<dbReference type="GO" id="GO:0005886">
    <property type="term" value="C:plasma membrane"/>
    <property type="evidence" value="ECO:0007669"/>
    <property type="project" value="TreeGrafter"/>
</dbReference>
<evidence type="ECO:0000313" key="8">
    <source>
        <dbReference type="EMBL" id="KAK3402654.1"/>
    </source>
</evidence>
<feature type="transmembrane region" description="Helical" evidence="6">
    <location>
        <begin position="390"/>
        <end position="411"/>
    </location>
</feature>
<name>A0AAE0UGL1_SORBR</name>
<comment type="caution">
    <text evidence="8">The sequence shown here is derived from an EMBL/GenBank/DDBJ whole genome shotgun (WGS) entry which is preliminary data.</text>
</comment>
<feature type="transmembrane region" description="Helical" evidence="6">
    <location>
        <begin position="214"/>
        <end position="235"/>
    </location>
</feature>
<feature type="domain" description="Major facilitator superfamily (MFS) profile" evidence="7">
    <location>
        <begin position="55"/>
        <end position="566"/>
    </location>
</feature>
<feature type="transmembrane region" description="Helical" evidence="6">
    <location>
        <begin position="184"/>
        <end position="202"/>
    </location>
</feature>
<dbReference type="PANTHER" id="PTHR23501:SF195">
    <property type="entry name" value="PEP5"/>
    <property type="match status" value="1"/>
</dbReference>
<protein>
    <submittedName>
        <fullName evidence="8">Major facilitator superfamily domain-containing protein</fullName>
    </submittedName>
</protein>
<feature type="transmembrane region" description="Helical" evidence="6">
    <location>
        <begin position="543"/>
        <end position="561"/>
    </location>
</feature>
<evidence type="ECO:0000256" key="5">
    <source>
        <dbReference type="SAM" id="MobiDB-lite"/>
    </source>
</evidence>
<evidence type="ECO:0000256" key="2">
    <source>
        <dbReference type="ARBA" id="ARBA00022692"/>
    </source>
</evidence>
<keyword evidence="2 6" id="KW-0812">Transmembrane</keyword>
<dbReference type="Gene3D" id="1.20.1250.20">
    <property type="entry name" value="MFS general substrate transporter like domains"/>
    <property type="match status" value="1"/>
</dbReference>
<proteinExistence type="predicted"/>
<gene>
    <name evidence="8" type="ORF">B0T20DRAFT_4557</name>
</gene>
<evidence type="ECO:0000256" key="6">
    <source>
        <dbReference type="SAM" id="Phobius"/>
    </source>
</evidence>
<accession>A0AAE0UGL1</accession>
<dbReference type="PROSITE" id="PS50850">
    <property type="entry name" value="MFS"/>
    <property type="match status" value="1"/>
</dbReference>
<organism evidence="8 9">
    <name type="scientific">Sordaria brevicollis</name>
    <dbReference type="NCBI Taxonomy" id="83679"/>
    <lineage>
        <taxon>Eukaryota</taxon>
        <taxon>Fungi</taxon>
        <taxon>Dikarya</taxon>
        <taxon>Ascomycota</taxon>
        <taxon>Pezizomycotina</taxon>
        <taxon>Sordariomycetes</taxon>
        <taxon>Sordariomycetidae</taxon>
        <taxon>Sordariales</taxon>
        <taxon>Sordariaceae</taxon>
        <taxon>Sordaria</taxon>
    </lineage>
</organism>
<dbReference type="InterPro" id="IPR020846">
    <property type="entry name" value="MFS_dom"/>
</dbReference>
<dbReference type="GO" id="GO:0022857">
    <property type="term" value="F:transmembrane transporter activity"/>
    <property type="evidence" value="ECO:0007669"/>
    <property type="project" value="InterPro"/>
</dbReference>
<feature type="transmembrane region" description="Helical" evidence="6">
    <location>
        <begin position="92"/>
        <end position="110"/>
    </location>
</feature>
<dbReference type="InterPro" id="IPR053791">
    <property type="entry name" value="MFS_Tri12-like"/>
</dbReference>
<dbReference type="EMBL" id="JAUTDP010000001">
    <property type="protein sequence ID" value="KAK3402654.1"/>
    <property type="molecule type" value="Genomic_DNA"/>
</dbReference>
<feature type="transmembrane region" description="Helical" evidence="6">
    <location>
        <begin position="122"/>
        <end position="140"/>
    </location>
</feature>
<dbReference type="AlphaFoldDB" id="A0AAE0UGL1"/>
<feature type="region of interest" description="Disordered" evidence="5">
    <location>
        <begin position="1"/>
        <end position="44"/>
    </location>
</feature>
<dbReference type="Pfam" id="PF07690">
    <property type="entry name" value="MFS_1"/>
    <property type="match status" value="1"/>
</dbReference>
<dbReference type="CDD" id="cd06179">
    <property type="entry name" value="MFS_TRI12_like"/>
    <property type="match status" value="1"/>
</dbReference>
<evidence type="ECO:0000256" key="4">
    <source>
        <dbReference type="ARBA" id="ARBA00023136"/>
    </source>
</evidence>
<feature type="transmembrane region" description="Helical" evidence="6">
    <location>
        <begin position="364"/>
        <end position="383"/>
    </location>
</feature>
<comment type="subcellular location">
    <subcellularLocation>
        <location evidence="1">Membrane</location>
        <topology evidence="1">Multi-pass membrane protein</topology>
    </subcellularLocation>
</comment>
<feature type="transmembrane region" description="Helical" evidence="6">
    <location>
        <begin position="447"/>
        <end position="470"/>
    </location>
</feature>
<dbReference type="Proteomes" id="UP001281003">
    <property type="component" value="Unassembled WGS sequence"/>
</dbReference>